<name>A0A094QI65_9ZZZZ</name>
<dbReference type="CDD" id="cd04881">
    <property type="entry name" value="ACT_HSDH-Hom"/>
    <property type="match status" value="1"/>
</dbReference>
<evidence type="ECO:0000259" key="1">
    <source>
        <dbReference type="PROSITE" id="PS51671"/>
    </source>
</evidence>
<dbReference type="SUPFAM" id="SSF55021">
    <property type="entry name" value="ACT-like"/>
    <property type="match status" value="1"/>
</dbReference>
<evidence type="ECO:0000313" key="2">
    <source>
        <dbReference type="EMBL" id="KGA14066.1"/>
    </source>
</evidence>
<dbReference type="InterPro" id="IPR002912">
    <property type="entry name" value="ACT_dom"/>
</dbReference>
<dbReference type="EMBL" id="JNSL01000161">
    <property type="protein sequence ID" value="KGA14066.1"/>
    <property type="molecule type" value="Genomic_DNA"/>
</dbReference>
<dbReference type="AlphaFoldDB" id="A0A094QI65"/>
<dbReference type="Pfam" id="PF01842">
    <property type="entry name" value="ACT"/>
    <property type="match status" value="1"/>
</dbReference>
<protein>
    <recommendedName>
        <fullName evidence="1">ACT domain-containing protein</fullName>
    </recommendedName>
</protein>
<dbReference type="PROSITE" id="PS51671">
    <property type="entry name" value="ACT"/>
    <property type="match status" value="1"/>
</dbReference>
<dbReference type="Gene3D" id="3.30.70.260">
    <property type="match status" value="1"/>
</dbReference>
<dbReference type="InterPro" id="IPR045865">
    <property type="entry name" value="ACT-like_dom_sf"/>
</dbReference>
<gene>
    <name evidence="2" type="ORF">GM51_18140</name>
</gene>
<comment type="caution">
    <text evidence="2">The sequence shown here is derived from an EMBL/GenBank/DDBJ whole genome shotgun (WGS) entry which is preliminary data.</text>
</comment>
<sequence>MRSIGEAKTSYYLNLKVSDESGVLAAISNEFAKHDVSIQAVRQDGEGDAASLIIRTHEAPESRLRATVEALESMTAVREVLGVMRVEGAGA</sequence>
<proteinExistence type="predicted"/>
<accession>A0A094QI65</accession>
<reference evidence="2" key="1">
    <citation type="submission" date="2014-06" db="EMBL/GenBank/DDBJ databases">
        <title>Key roles for freshwater Actinobacteria revealed by deep metagenomic sequencing.</title>
        <authorList>
            <person name="Ghai R."/>
            <person name="Mizuno C.M."/>
            <person name="Picazo A."/>
            <person name="Camacho A."/>
            <person name="Rodriguez-Valera F."/>
        </authorList>
    </citation>
    <scope>NUCLEOTIDE SEQUENCE</scope>
</reference>
<organism evidence="2">
    <name type="scientific">freshwater metagenome</name>
    <dbReference type="NCBI Taxonomy" id="449393"/>
    <lineage>
        <taxon>unclassified sequences</taxon>
        <taxon>metagenomes</taxon>
        <taxon>ecological metagenomes</taxon>
    </lineage>
</organism>
<feature type="domain" description="ACT" evidence="1">
    <location>
        <begin position="12"/>
        <end position="85"/>
    </location>
</feature>